<dbReference type="NCBIfam" id="TIGR01784">
    <property type="entry name" value="T_den_put_tspse"/>
    <property type="match status" value="1"/>
</dbReference>
<keyword evidence="4" id="KW-1185">Reference proteome</keyword>
<dbReference type="InterPro" id="IPR006842">
    <property type="entry name" value="Transposase_31"/>
</dbReference>
<sequence length="293" mass="34473">MSKNLKHDEIILSAFENPMVAKEFFQMHLPSHIHSLVSFKTLKMEKDSFVDTTLKKSILDILFSVKFDSEDGYVFLLLEHQSKPDYYMAFRLFKYMLNIAEYHMKATKSKKFPCIYLLVFDNGIQQYNVPRNLLELFENSELVKATWSNDYQLINVHDISEQALKENALSGILQFFMKHIHERDLLKRWQEVADLLPKFAKVNIGIDYIELILFYTLTKIRQSDIIEVARMLKSHLNPKKREKIMGSIAHYWEKQAIEKGRRKEKIIIAKNLIKAGLKTELIIASTGLKKRRD</sequence>
<evidence type="ECO:0000313" key="4">
    <source>
        <dbReference type="Proteomes" id="UP001628124"/>
    </source>
</evidence>
<protein>
    <submittedName>
        <fullName evidence="3">Rpn family recombination-promoting nuclease/putative transposase</fullName>
    </submittedName>
</protein>
<dbReference type="PANTHER" id="PTHR34611:SF2">
    <property type="entry name" value="INACTIVE RECOMBINATION-PROMOTING NUCLEASE-LIKE PROTEIN RPNE-RELATED"/>
    <property type="match status" value="1"/>
</dbReference>
<dbReference type="EMBL" id="BAABMM010000042">
    <property type="protein sequence ID" value="GAA5253007.1"/>
    <property type="molecule type" value="Genomic_DNA"/>
</dbReference>
<dbReference type="PANTHER" id="PTHR34611">
    <property type="match status" value="1"/>
</dbReference>
<dbReference type="Proteomes" id="UP001628124">
    <property type="component" value="Unassembled WGS sequence"/>
</dbReference>
<evidence type="ECO:0000259" key="2">
    <source>
        <dbReference type="Pfam" id="PF04754"/>
    </source>
</evidence>
<comment type="caution">
    <text evidence="3">The sequence shown here is derived from an EMBL/GenBank/DDBJ whole genome shotgun (WGS) entry which is preliminary data.</text>
</comment>
<feature type="domain" description="Transposase (putative) YhgA-like" evidence="2">
    <location>
        <begin position="6"/>
        <end position="201"/>
    </location>
</feature>
<comment type="similarity">
    <text evidence="1">Belongs to the Rpn/YhgA-like nuclease family.</text>
</comment>
<dbReference type="InterPro" id="IPR051699">
    <property type="entry name" value="Rpn/YhgA-like_nuclease"/>
</dbReference>
<reference evidence="3 4" key="1">
    <citation type="journal article" date="2024" name="Microbiol. Immunol.">
        <title>Discovery of a novel spotted fever group Rickettsia, 'Candidatus Rickettsia kedanie,' in unfed larval chigger mites, Leptotrombidium scutellare.</title>
        <authorList>
            <person name="Ogawa M."/>
            <person name="Matsutani M."/>
            <person name="Katayama T."/>
            <person name="Takada N."/>
            <person name="Noda S."/>
            <person name="Takahashi M."/>
            <person name="Kageyama D."/>
            <person name="Hanaoka N."/>
            <person name="Ebihara H."/>
        </authorList>
    </citation>
    <scope>NUCLEOTIDE SEQUENCE [LARGE SCALE GENOMIC DNA]</scope>
    <source>
        <strain evidence="3 4">KNCP2-13</strain>
    </source>
</reference>
<dbReference type="Pfam" id="PF04754">
    <property type="entry name" value="Transposase_31"/>
    <property type="match status" value="1"/>
</dbReference>
<organism evidence="3 4">
    <name type="scientific">Candidatus Rickettsia kedanie</name>
    <dbReference type="NCBI Taxonomy" id="3115352"/>
    <lineage>
        <taxon>Bacteria</taxon>
        <taxon>Pseudomonadati</taxon>
        <taxon>Pseudomonadota</taxon>
        <taxon>Alphaproteobacteria</taxon>
        <taxon>Rickettsiales</taxon>
        <taxon>Rickettsiaceae</taxon>
        <taxon>Rickettsieae</taxon>
        <taxon>Rickettsia</taxon>
        <taxon>spotted fever group</taxon>
    </lineage>
</organism>
<proteinExistence type="inferred from homology"/>
<evidence type="ECO:0000313" key="3">
    <source>
        <dbReference type="EMBL" id="GAA5253007.1"/>
    </source>
</evidence>
<evidence type="ECO:0000256" key="1">
    <source>
        <dbReference type="ARBA" id="ARBA00009787"/>
    </source>
</evidence>
<name>A0ABP9TYH5_9RICK</name>
<gene>
    <name evidence="3" type="ORF">KNCP2_12950</name>
</gene>
<dbReference type="InterPro" id="IPR010106">
    <property type="entry name" value="RpnA"/>
</dbReference>
<accession>A0ABP9TYH5</accession>
<dbReference type="RefSeq" id="WP_412708603.1">
    <property type="nucleotide sequence ID" value="NZ_BAABMM010000042.1"/>
</dbReference>